<evidence type="ECO:0000256" key="3">
    <source>
        <dbReference type="ARBA" id="ARBA00022691"/>
    </source>
</evidence>
<dbReference type="GO" id="GO:0032259">
    <property type="term" value="P:methylation"/>
    <property type="evidence" value="ECO:0007669"/>
    <property type="project" value="UniProtKB-KW"/>
</dbReference>
<evidence type="ECO:0000313" key="4">
    <source>
        <dbReference type="EMBL" id="MFD1131137.1"/>
    </source>
</evidence>
<organism evidence="4 5">
    <name type="scientific">Paenibacillus provencensis</name>
    <dbReference type="NCBI Taxonomy" id="441151"/>
    <lineage>
        <taxon>Bacteria</taxon>
        <taxon>Bacillati</taxon>
        <taxon>Bacillota</taxon>
        <taxon>Bacilli</taxon>
        <taxon>Bacillales</taxon>
        <taxon>Paenibacillaceae</taxon>
        <taxon>Paenibacillus</taxon>
    </lineage>
</organism>
<dbReference type="InterPro" id="IPR002935">
    <property type="entry name" value="SAM_O-MeTrfase"/>
</dbReference>
<dbReference type="Gene3D" id="3.40.50.150">
    <property type="entry name" value="Vaccinia Virus protein VP39"/>
    <property type="match status" value="1"/>
</dbReference>
<dbReference type="PROSITE" id="PS51682">
    <property type="entry name" value="SAM_OMT_I"/>
    <property type="match status" value="1"/>
</dbReference>
<dbReference type="PANTHER" id="PTHR10509">
    <property type="entry name" value="O-METHYLTRANSFERASE-RELATED"/>
    <property type="match status" value="1"/>
</dbReference>
<dbReference type="InterPro" id="IPR029063">
    <property type="entry name" value="SAM-dependent_MTases_sf"/>
</dbReference>
<dbReference type="RefSeq" id="WP_091158779.1">
    <property type="nucleotide sequence ID" value="NZ_JBHTKX010000007.1"/>
</dbReference>
<keyword evidence="3" id="KW-0949">S-adenosyl-L-methionine</keyword>
<dbReference type="Pfam" id="PF01596">
    <property type="entry name" value="Methyltransf_3"/>
    <property type="match status" value="1"/>
</dbReference>
<protein>
    <submittedName>
        <fullName evidence="4">O-methyltransferase</fullName>
        <ecNumber evidence="4">2.1.1.-</ecNumber>
    </submittedName>
</protein>
<dbReference type="EC" id="2.1.1.-" evidence="4"/>
<gene>
    <name evidence="4" type="ORF">ACFQ3J_23730</name>
</gene>
<dbReference type="GO" id="GO:0008168">
    <property type="term" value="F:methyltransferase activity"/>
    <property type="evidence" value="ECO:0007669"/>
    <property type="project" value="UniProtKB-KW"/>
</dbReference>
<evidence type="ECO:0000313" key="5">
    <source>
        <dbReference type="Proteomes" id="UP001597169"/>
    </source>
</evidence>
<name>A0ABW3PYK3_9BACL</name>
<evidence type="ECO:0000256" key="1">
    <source>
        <dbReference type="ARBA" id="ARBA00022603"/>
    </source>
</evidence>
<evidence type="ECO:0000256" key="2">
    <source>
        <dbReference type="ARBA" id="ARBA00022679"/>
    </source>
</evidence>
<keyword evidence="5" id="KW-1185">Reference proteome</keyword>
<comment type="caution">
    <text evidence="4">The sequence shown here is derived from an EMBL/GenBank/DDBJ whole genome shotgun (WGS) entry which is preliminary data.</text>
</comment>
<dbReference type="SUPFAM" id="SSF53335">
    <property type="entry name" value="S-adenosyl-L-methionine-dependent methyltransferases"/>
    <property type="match status" value="1"/>
</dbReference>
<dbReference type="Proteomes" id="UP001597169">
    <property type="component" value="Unassembled WGS sequence"/>
</dbReference>
<sequence length="222" mass="24886">MNQFNTWMQVDRYVEDKLIPPDPVLEAVLANNQQANLPPIDVAPNQGKLLQLLLWMRKGKRVLEIGTLGAYSTIWMARVLPEDGKLITLELDPHHAAIAHRNLELAGLDHLVEIRVGDALLQLEKMKVEEEGPFDFIFIDADKPNNPSYLKYALQLSHPGTVIIGDNVIREGEIINHHSTDPRIHGVRQFYDILSNEKQISATAIQTVGSKGYDGFVIGIVN</sequence>
<accession>A0ABW3PYK3</accession>
<proteinExistence type="predicted"/>
<keyword evidence="1 4" id="KW-0489">Methyltransferase</keyword>
<dbReference type="EMBL" id="JBHTKX010000007">
    <property type="protein sequence ID" value="MFD1131137.1"/>
    <property type="molecule type" value="Genomic_DNA"/>
</dbReference>
<dbReference type="InterPro" id="IPR050362">
    <property type="entry name" value="Cation-dep_OMT"/>
</dbReference>
<reference evidence="5" key="1">
    <citation type="journal article" date="2019" name="Int. J. Syst. Evol. Microbiol.">
        <title>The Global Catalogue of Microorganisms (GCM) 10K type strain sequencing project: providing services to taxonomists for standard genome sequencing and annotation.</title>
        <authorList>
            <consortium name="The Broad Institute Genomics Platform"/>
            <consortium name="The Broad Institute Genome Sequencing Center for Infectious Disease"/>
            <person name="Wu L."/>
            <person name="Ma J."/>
        </authorList>
    </citation>
    <scope>NUCLEOTIDE SEQUENCE [LARGE SCALE GENOMIC DNA]</scope>
    <source>
        <strain evidence="5">CCUG 53519</strain>
    </source>
</reference>
<keyword evidence="2 4" id="KW-0808">Transferase</keyword>
<dbReference type="PANTHER" id="PTHR10509:SF14">
    <property type="entry name" value="CAFFEOYL-COA O-METHYLTRANSFERASE 3-RELATED"/>
    <property type="match status" value="1"/>
</dbReference>